<dbReference type="OrthoDB" id="441517at2759"/>
<dbReference type="InParanoid" id="A0A2J7Q9L6"/>
<reference evidence="13 14" key="1">
    <citation type="submission" date="2017-12" db="EMBL/GenBank/DDBJ databases">
        <title>Hemimetabolous genomes reveal molecular basis of termite eusociality.</title>
        <authorList>
            <person name="Harrison M.C."/>
            <person name="Jongepier E."/>
            <person name="Robertson H.M."/>
            <person name="Arning N."/>
            <person name="Bitard-Feildel T."/>
            <person name="Chao H."/>
            <person name="Childers C.P."/>
            <person name="Dinh H."/>
            <person name="Doddapaneni H."/>
            <person name="Dugan S."/>
            <person name="Gowin J."/>
            <person name="Greiner C."/>
            <person name="Han Y."/>
            <person name="Hu H."/>
            <person name="Hughes D.S.T."/>
            <person name="Huylmans A.-K."/>
            <person name="Kemena C."/>
            <person name="Kremer L.P.M."/>
            <person name="Lee S.L."/>
            <person name="Lopez-Ezquerra A."/>
            <person name="Mallet L."/>
            <person name="Monroy-Kuhn J.M."/>
            <person name="Moser A."/>
            <person name="Murali S.C."/>
            <person name="Muzny D.M."/>
            <person name="Otani S."/>
            <person name="Piulachs M.-D."/>
            <person name="Poelchau M."/>
            <person name="Qu J."/>
            <person name="Schaub F."/>
            <person name="Wada-Katsumata A."/>
            <person name="Worley K.C."/>
            <person name="Xie Q."/>
            <person name="Ylla G."/>
            <person name="Poulsen M."/>
            <person name="Gibbs R.A."/>
            <person name="Schal C."/>
            <person name="Richards S."/>
            <person name="Belles X."/>
            <person name="Korb J."/>
            <person name="Bornberg-Bauer E."/>
        </authorList>
    </citation>
    <scope>NUCLEOTIDE SEQUENCE [LARGE SCALE GENOMIC DNA]</scope>
    <source>
        <tissue evidence="13">Whole body</tissue>
    </source>
</reference>
<feature type="domain" description="Peroxisome membrane anchor protein Pex14p N-terminal" evidence="12">
    <location>
        <begin position="19"/>
        <end position="60"/>
    </location>
</feature>
<dbReference type="AlphaFoldDB" id="A0A2J7Q9L6"/>
<dbReference type="FunCoup" id="A0A2J7Q9L6">
    <property type="interactions" value="591"/>
</dbReference>
<dbReference type="GO" id="GO:1990429">
    <property type="term" value="C:peroxisomal importomer complex"/>
    <property type="evidence" value="ECO:0007669"/>
    <property type="project" value="TreeGrafter"/>
</dbReference>
<dbReference type="Pfam" id="PF04695">
    <property type="entry name" value="Pex14_N"/>
    <property type="match status" value="1"/>
</dbReference>
<dbReference type="Gene3D" id="1.10.10.10">
    <property type="entry name" value="Winged helix-like DNA-binding domain superfamily/Winged helix DNA-binding domain"/>
    <property type="match status" value="1"/>
</dbReference>
<comment type="similarity">
    <text evidence="1 10">Belongs to the peroxin-14 family.</text>
</comment>
<gene>
    <name evidence="13" type="ORF">B7P43_G11531</name>
</gene>
<dbReference type="Proteomes" id="UP000235965">
    <property type="component" value="Unassembled WGS sequence"/>
</dbReference>
<evidence type="ECO:0000256" key="2">
    <source>
        <dbReference type="ARBA" id="ARBA00022448"/>
    </source>
</evidence>
<keyword evidence="14" id="KW-1185">Reference proteome</keyword>
<evidence type="ECO:0000256" key="8">
    <source>
        <dbReference type="ARBA" id="ARBA00029691"/>
    </source>
</evidence>
<proteinExistence type="inferred from homology"/>
<evidence type="ECO:0000256" key="4">
    <source>
        <dbReference type="ARBA" id="ARBA00023010"/>
    </source>
</evidence>
<dbReference type="InterPro" id="IPR036388">
    <property type="entry name" value="WH-like_DNA-bd_sf"/>
</dbReference>
<dbReference type="GO" id="GO:0005102">
    <property type="term" value="F:signaling receptor binding"/>
    <property type="evidence" value="ECO:0007669"/>
    <property type="project" value="TreeGrafter"/>
</dbReference>
<evidence type="ECO:0000256" key="6">
    <source>
        <dbReference type="ARBA" id="ARBA00023140"/>
    </source>
</evidence>
<comment type="function">
    <text evidence="10">Component of the PEX13-PEX14 docking complex, a translocon channel that specifically mediates the import of peroxisomal cargo proteins bound to PEX5 receptor. The PEX13-PEX14 docking complex forms a large import pore which can be opened to a diameter of about 9 nm. Mechanistically, PEX5 receptor along with cargo proteins associates with the PEX14 subunit of the PEX13-PEX14 docking complex in the cytosol, leading to the insertion of the receptor into the organelle membrane with the concomitant translocation of the cargo into the peroxisome matrix.</text>
</comment>
<protein>
    <recommendedName>
        <fullName evidence="7 10">Peroxisomal membrane protein PEX14</fullName>
    </recommendedName>
    <alternativeName>
        <fullName evidence="8 10">Peroxin-14</fullName>
    </alternativeName>
</protein>
<keyword evidence="2 10" id="KW-0813">Transport</keyword>
<evidence type="ECO:0000256" key="1">
    <source>
        <dbReference type="ARBA" id="ARBA00005443"/>
    </source>
</evidence>
<dbReference type="EMBL" id="NEVH01016346">
    <property type="protein sequence ID" value="PNF25280.1"/>
    <property type="molecule type" value="Genomic_DNA"/>
</dbReference>
<keyword evidence="4" id="KW-0811">Translocation</keyword>
<evidence type="ECO:0000256" key="5">
    <source>
        <dbReference type="ARBA" id="ARBA00023136"/>
    </source>
</evidence>
<accession>A0A2J7Q9L6</accession>
<evidence type="ECO:0000313" key="14">
    <source>
        <dbReference type="Proteomes" id="UP000235965"/>
    </source>
</evidence>
<comment type="caution">
    <text evidence="13">The sequence shown here is derived from an EMBL/GenBank/DDBJ whole genome shotgun (WGS) entry which is preliminary data.</text>
</comment>
<sequence length="271" mass="29505">MADNNYTSGIIEKQSPKPREDLIGTAIKFLQNPNVQKSSLASQQAFLKRKGLTDEEVHIACERAGAIGSPSHNGQLQTVLQHTAAPVAPPSYMLPPPSHWSRFRDVVNTIAVIGGITYGLYLLYKKFVEPFLFGIKEKQKTIEDLISELNEGIRKVHTDLERISDQQQQQPEQSSSASKQIQELKAEIATVKGLLLSRHQFPAAATSNPLVPPSIPAWQLSSSPQVTDGDEGEQGQKGDGDIEVCTSGSGSSENEVVTNTGSDSSLEMIRE</sequence>
<evidence type="ECO:0000259" key="12">
    <source>
        <dbReference type="Pfam" id="PF04695"/>
    </source>
</evidence>
<evidence type="ECO:0000256" key="11">
    <source>
        <dbReference type="SAM" id="MobiDB-lite"/>
    </source>
</evidence>
<keyword evidence="6 10" id="KW-0576">Peroxisome</keyword>
<dbReference type="InterPro" id="IPR006785">
    <property type="entry name" value="Pex14_N"/>
</dbReference>
<feature type="compositionally biased region" description="Polar residues" evidence="11">
    <location>
        <begin position="246"/>
        <end position="265"/>
    </location>
</feature>
<evidence type="ECO:0000256" key="3">
    <source>
        <dbReference type="ARBA" id="ARBA00022927"/>
    </source>
</evidence>
<dbReference type="GO" id="GO:0016560">
    <property type="term" value="P:protein import into peroxisome matrix, docking"/>
    <property type="evidence" value="ECO:0007669"/>
    <property type="project" value="UniProtKB-UniRule"/>
</dbReference>
<dbReference type="InterPro" id="IPR025655">
    <property type="entry name" value="PEX14"/>
</dbReference>
<dbReference type="PANTHER" id="PTHR23058">
    <property type="entry name" value="PEROXISOMAL MEMBRANE PROTEIN PEX14"/>
    <property type="match status" value="1"/>
</dbReference>
<evidence type="ECO:0000256" key="7">
    <source>
        <dbReference type="ARBA" id="ARBA00029502"/>
    </source>
</evidence>
<dbReference type="STRING" id="105785.A0A2J7Q9L6"/>
<organism evidence="13 14">
    <name type="scientific">Cryptotermes secundus</name>
    <dbReference type="NCBI Taxonomy" id="105785"/>
    <lineage>
        <taxon>Eukaryota</taxon>
        <taxon>Metazoa</taxon>
        <taxon>Ecdysozoa</taxon>
        <taxon>Arthropoda</taxon>
        <taxon>Hexapoda</taxon>
        <taxon>Insecta</taxon>
        <taxon>Pterygota</taxon>
        <taxon>Neoptera</taxon>
        <taxon>Polyneoptera</taxon>
        <taxon>Dictyoptera</taxon>
        <taxon>Blattodea</taxon>
        <taxon>Blattoidea</taxon>
        <taxon>Termitoidae</taxon>
        <taxon>Kalotermitidae</taxon>
        <taxon>Cryptotermitinae</taxon>
        <taxon>Cryptotermes</taxon>
    </lineage>
</organism>
<keyword evidence="3 10" id="KW-0653">Protein transport</keyword>
<dbReference type="PANTHER" id="PTHR23058:SF0">
    <property type="entry name" value="PEROXISOMAL MEMBRANE PROTEIN PEX14"/>
    <property type="match status" value="1"/>
</dbReference>
<evidence type="ECO:0000313" key="13">
    <source>
        <dbReference type="EMBL" id="PNF25280.1"/>
    </source>
</evidence>
<feature type="region of interest" description="Disordered" evidence="11">
    <location>
        <begin position="214"/>
        <end position="271"/>
    </location>
</feature>
<feature type="region of interest" description="Disordered" evidence="11">
    <location>
        <begin position="162"/>
        <end position="181"/>
    </location>
</feature>
<dbReference type="GO" id="GO:0005778">
    <property type="term" value="C:peroxisomal membrane"/>
    <property type="evidence" value="ECO:0007669"/>
    <property type="project" value="UniProtKB-SubCell"/>
</dbReference>
<evidence type="ECO:0000256" key="9">
    <source>
        <dbReference type="ARBA" id="ARBA00046271"/>
    </source>
</evidence>
<comment type="subcellular location">
    <subcellularLocation>
        <location evidence="9 10">Peroxisome membrane</location>
    </subcellularLocation>
</comment>
<keyword evidence="5 10" id="KW-0472">Membrane</keyword>
<name>A0A2J7Q9L6_9NEOP</name>
<feature type="compositionally biased region" description="Low complexity" evidence="11">
    <location>
        <begin position="165"/>
        <end position="180"/>
    </location>
</feature>
<evidence type="ECO:0000256" key="10">
    <source>
        <dbReference type="RuleBase" id="RU367032"/>
    </source>
</evidence>